<dbReference type="Proteomes" id="UP001527052">
    <property type="component" value="Unassembled WGS sequence"/>
</dbReference>
<reference evidence="2 3" key="1">
    <citation type="submission" date="2022-05" db="EMBL/GenBank/DDBJ databases">
        <title>Genome Sequencing of Bee-Associated Microbes.</title>
        <authorList>
            <person name="Dunlap C."/>
        </authorList>
    </citation>
    <scope>NUCLEOTIDE SEQUENCE [LARGE SCALE GENOMIC DNA]</scope>
    <source>
        <strain evidence="2 3">NRRL BD-083</strain>
    </source>
</reference>
<dbReference type="EMBL" id="JAMDLZ010000014">
    <property type="protein sequence ID" value="MCY9547029.1"/>
    <property type="molecule type" value="Genomic_DNA"/>
</dbReference>
<name>A0ABT4EMZ3_9BACI</name>
<dbReference type="Pfam" id="PF13304">
    <property type="entry name" value="AAA_21"/>
    <property type="match status" value="1"/>
</dbReference>
<proteinExistence type="predicted"/>
<dbReference type="InterPro" id="IPR003959">
    <property type="entry name" value="ATPase_AAA_core"/>
</dbReference>
<dbReference type="RefSeq" id="WP_268637153.1">
    <property type="nucleotide sequence ID" value="NZ_JAMDLZ010000014.1"/>
</dbReference>
<evidence type="ECO:0000259" key="1">
    <source>
        <dbReference type="Pfam" id="PF13304"/>
    </source>
</evidence>
<dbReference type="PANTHER" id="PTHR32182:SF22">
    <property type="entry name" value="ATP-DEPENDENT ENDONUCLEASE, OLD FAMILY-RELATED"/>
    <property type="match status" value="1"/>
</dbReference>
<feature type="domain" description="ATPase AAA-type core" evidence="1">
    <location>
        <begin position="312"/>
        <end position="422"/>
    </location>
</feature>
<dbReference type="SUPFAM" id="SSF52540">
    <property type="entry name" value="P-loop containing nucleoside triphosphate hydrolases"/>
    <property type="match status" value="1"/>
</dbReference>
<protein>
    <submittedName>
        <fullName evidence="2">AAA family ATPase</fullName>
    </submittedName>
</protein>
<organism evidence="2 3">
    <name type="scientific">Lysinibacillus xylanilyticus</name>
    <dbReference type="NCBI Taxonomy" id="582475"/>
    <lineage>
        <taxon>Bacteria</taxon>
        <taxon>Bacillati</taxon>
        <taxon>Bacillota</taxon>
        <taxon>Bacilli</taxon>
        <taxon>Bacillales</taxon>
        <taxon>Bacillaceae</taxon>
        <taxon>Lysinibacillus</taxon>
    </lineage>
</organism>
<sequence>MNLLRIKLLNKYKNFPKNSEFTFNDSKILAVVGVNGSGKSIFMEVIINIFMDIYAKLNKHKVFLNLEYEIEYSLVPNTFMYSVVLQKNSDISIEKLNEIVVKAKSGKDFFIFQIYYKNHFGELTKLNINAKEMVLFLPASLVVYSSGENETISNELLRYRLINQNKSLNRLFKQNEYEDLDDFKMKLEYVHNNYRSILILSMLLFENDKIRKLKELIKIKELHSIRIKINFQQRGINRIDLPPKEIYDIRKLIKYSGVELDETEFFDGLYELNFENKYEMINEDYLSDPKNLYRTFEYLENLNLLKISKKKRKQIENELEYSIKDLHSYYSNENKVFEIKNIVMKNNDNNFFSLSGLSDGEYQMLVIMSLLLIHDKDNTLFILDEPDTHFNPEWKAKFISLLSIMKSDNSQSIISTHNPEVLTDIKSEDIILLKEAKVSSVDLNTFGTNPNIIASNLFNKNNTISDSAKKEYDKYLNLINAEESTTELEIIGNEIMDKLGNSSERMILLNKIFKKQRK</sequence>
<accession>A0ABT4EMZ3</accession>
<keyword evidence="3" id="KW-1185">Reference proteome</keyword>
<dbReference type="PANTHER" id="PTHR32182">
    <property type="entry name" value="DNA REPLICATION AND REPAIR PROTEIN RECF"/>
    <property type="match status" value="1"/>
</dbReference>
<evidence type="ECO:0000313" key="2">
    <source>
        <dbReference type="EMBL" id="MCY9547029.1"/>
    </source>
</evidence>
<dbReference type="CDD" id="cd00267">
    <property type="entry name" value="ABC_ATPase"/>
    <property type="match status" value="1"/>
</dbReference>
<comment type="caution">
    <text evidence="2">The sequence shown here is derived from an EMBL/GenBank/DDBJ whole genome shotgun (WGS) entry which is preliminary data.</text>
</comment>
<evidence type="ECO:0000313" key="3">
    <source>
        <dbReference type="Proteomes" id="UP001527052"/>
    </source>
</evidence>
<dbReference type="InterPro" id="IPR027417">
    <property type="entry name" value="P-loop_NTPase"/>
</dbReference>
<dbReference type="Gene3D" id="3.40.50.300">
    <property type="entry name" value="P-loop containing nucleotide triphosphate hydrolases"/>
    <property type="match status" value="1"/>
</dbReference>
<gene>
    <name evidence="2" type="ORF">M5W82_08690</name>
</gene>